<organism evidence="1 2">
    <name type="scientific">Allacma fusca</name>
    <dbReference type="NCBI Taxonomy" id="39272"/>
    <lineage>
        <taxon>Eukaryota</taxon>
        <taxon>Metazoa</taxon>
        <taxon>Ecdysozoa</taxon>
        <taxon>Arthropoda</taxon>
        <taxon>Hexapoda</taxon>
        <taxon>Collembola</taxon>
        <taxon>Symphypleona</taxon>
        <taxon>Sminthuridae</taxon>
        <taxon>Allacma</taxon>
    </lineage>
</organism>
<dbReference type="EMBL" id="CAJVCH010003534">
    <property type="protein sequence ID" value="CAG7649112.1"/>
    <property type="molecule type" value="Genomic_DNA"/>
</dbReference>
<dbReference type="OrthoDB" id="6846267at2759"/>
<comment type="caution">
    <text evidence="1">The sequence shown here is derived from an EMBL/GenBank/DDBJ whole genome shotgun (WGS) entry which is preliminary data.</text>
</comment>
<keyword evidence="2" id="KW-1185">Reference proteome</keyword>
<dbReference type="AlphaFoldDB" id="A0A8J2NLD7"/>
<dbReference type="Proteomes" id="UP000708208">
    <property type="component" value="Unassembled WGS sequence"/>
</dbReference>
<protein>
    <submittedName>
        <fullName evidence="1">Uncharacterized protein</fullName>
    </submittedName>
</protein>
<feature type="non-terminal residue" evidence="1">
    <location>
        <position position="1"/>
    </location>
</feature>
<evidence type="ECO:0000313" key="2">
    <source>
        <dbReference type="Proteomes" id="UP000708208"/>
    </source>
</evidence>
<sequence>KWVLGFTYRFLPTIETTGSNRIIPDAPEKLLEEGKFDKHPIVIGAIERDGLIGSATILEDEHLVEQFNEDWNSVAPYALMFDEDAED</sequence>
<proteinExistence type="predicted"/>
<accession>A0A8J2NLD7</accession>
<reference evidence="1" key="1">
    <citation type="submission" date="2021-06" db="EMBL/GenBank/DDBJ databases">
        <authorList>
            <person name="Hodson N. C."/>
            <person name="Mongue J. A."/>
            <person name="Jaron S. K."/>
        </authorList>
    </citation>
    <scope>NUCLEOTIDE SEQUENCE</scope>
</reference>
<feature type="non-terminal residue" evidence="1">
    <location>
        <position position="87"/>
    </location>
</feature>
<evidence type="ECO:0000313" key="1">
    <source>
        <dbReference type="EMBL" id="CAG7649112.1"/>
    </source>
</evidence>
<gene>
    <name evidence="1" type="ORF">AFUS01_LOCUS677</name>
</gene>
<name>A0A8J2NLD7_9HEXA</name>